<dbReference type="PANTHER" id="PTHR33055">
    <property type="entry name" value="TRANSPOSASE FOR INSERTION SEQUENCE ELEMENT IS1111A"/>
    <property type="match status" value="1"/>
</dbReference>
<proteinExistence type="predicted"/>
<dbReference type="OrthoDB" id="1523051at2"/>
<dbReference type="GO" id="GO:0003677">
    <property type="term" value="F:DNA binding"/>
    <property type="evidence" value="ECO:0007669"/>
    <property type="project" value="InterPro"/>
</dbReference>
<dbReference type="PANTHER" id="PTHR33055:SF15">
    <property type="entry name" value="TRANSPOSASE-RELATED"/>
    <property type="match status" value="1"/>
</dbReference>
<accession>A0A2U3QE66</accession>
<name>A0A2U3QE66_9BACT</name>
<dbReference type="Pfam" id="PF02371">
    <property type="entry name" value="Transposase_20"/>
    <property type="match status" value="1"/>
</dbReference>
<gene>
    <name evidence="2" type="ORF">NBG4_1060007</name>
</gene>
<organism evidence="2 3">
    <name type="scientific">Candidatus Sulfobium mesophilum</name>
    <dbReference type="NCBI Taxonomy" id="2016548"/>
    <lineage>
        <taxon>Bacteria</taxon>
        <taxon>Pseudomonadati</taxon>
        <taxon>Nitrospirota</taxon>
        <taxon>Nitrospiria</taxon>
        <taxon>Nitrospirales</taxon>
        <taxon>Nitrospiraceae</taxon>
        <taxon>Candidatus Sulfobium</taxon>
    </lineage>
</organism>
<feature type="domain" description="Transposase IS116/IS110/IS902 C-terminal" evidence="1">
    <location>
        <begin position="80"/>
        <end position="164"/>
    </location>
</feature>
<evidence type="ECO:0000259" key="1">
    <source>
        <dbReference type="Pfam" id="PF02371"/>
    </source>
</evidence>
<keyword evidence="3" id="KW-1185">Reference proteome</keyword>
<sequence length="209" mass="23507">MRTSLIVSLQNILARNVGAKMKTNQIKALRKDLVRPLLACNDDLSLAGRVSKDAIDSLTRQITAIEVVVEKKMELKKPYDLLSTMPGVGRILSLTIMMETGPIERFADVGNYVSYCRKVPAGRFSNDKKKGTNNRKNGNKYLSWAFAEAGELARRFDPEARAYYDRKRRRTNAPIAHSALAHKLARAAFYIMRDGVPFMPEKAFAQRTG</sequence>
<dbReference type="InterPro" id="IPR003346">
    <property type="entry name" value="Transposase_20"/>
</dbReference>
<reference evidence="3" key="1">
    <citation type="submission" date="2018-03" db="EMBL/GenBank/DDBJ databases">
        <authorList>
            <person name="Zecchin S."/>
        </authorList>
    </citation>
    <scope>NUCLEOTIDE SEQUENCE [LARGE SCALE GENOMIC DNA]</scope>
</reference>
<protein>
    <submittedName>
        <fullName evidence="2">Transposase</fullName>
    </submittedName>
</protein>
<evidence type="ECO:0000313" key="3">
    <source>
        <dbReference type="Proteomes" id="UP000245125"/>
    </source>
</evidence>
<dbReference type="GO" id="GO:0004803">
    <property type="term" value="F:transposase activity"/>
    <property type="evidence" value="ECO:0007669"/>
    <property type="project" value="InterPro"/>
</dbReference>
<dbReference type="InterPro" id="IPR047650">
    <property type="entry name" value="Transpos_IS110"/>
</dbReference>
<dbReference type="AlphaFoldDB" id="A0A2U3QE66"/>
<dbReference type="EMBL" id="OUUY01000009">
    <property type="protein sequence ID" value="SPP99674.1"/>
    <property type="molecule type" value="Genomic_DNA"/>
</dbReference>
<dbReference type="Proteomes" id="UP000245125">
    <property type="component" value="Unassembled WGS sequence"/>
</dbReference>
<evidence type="ECO:0000313" key="2">
    <source>
        <dbReference type="EMBL" id="SPP99674.1"/>
    </source>
</evidence>
<dbReference type="GO" id="GO:0006313">
    <property type="term" value="P:DNA transposition"/>
    <property type="evidence" value="ECO:0007669"/>
    <property type="project" value="InterPro"/>
</dbReference>